<keyword evidence="1" id="KW-0175">Coiled coil</keyword>
<reference evidence="2" key="2">
    <citation type="submission" date="2025-09" db="UniProtKB">
        <authorList>
            <consortium name="Ensembl"/>
        </authorList>
    </citation>
    <scope>IDENTIFICATION</scope>
</reference>
<dbReference type="PANTHER" id="PTHR45956">
    <property type="entry name" value="RUN AND FYVE DOMAIN-CONTAINING PROTEIN 2-LIKE PROTEIN"/>
    <property type="match status" value="1"/>
</dbReference>
<evidence type="ECO:0000313" key="2">
    <source>
        <dbReference type="Ensembl" id="ENSPSMP00000006591.1"/>
    </source>
</evidence>
<reference evidence="2" key="1">
    <citation type="submission" date="2025-08" db="UniProtKB">
        <authorList>
            <consortium name="Ensembl"/>
        </authorList>
    </citation>
    <scope>IDENTIFICATION</scope>
</reference>
<protein>
    <submittedName>
        <fullName evidence="2">Uncharacterized protein</fullName>
    </submittedName>
</protein>
<organism evidence="2 3">
    <name type="scientific">Prolemur simus</name>
    <name type="common">Greater bamboo lemur</name>
    <name type="synonym">Hapalemur simus</name>
    <dbReference type="NCBI Taxonomy" id="1328070"/>
    <lineage>
        <taxon>Eukaryota</taxon>
        <taxon>Metazoa</taxon>
        <taxon>Chordata</taxon>
        <taxon>Craniata</taxon>
        <taxon>Vertebrata</taxon>
        <taxon>Euteleostomi</taxon>
        <taxon>Mammalia</taxon>
        <taxon>Eutheria</taxon>
        <taxon>Euarchontoglires</taxon>
        <taxon>Primates</taxon>
        <taxon>Strepsirrhini</taxon>
        <taxon>Lemuriformes</taxon>
        <taxon>Lemuridae</taxon>
        <taxon>Prolemur</taxon>
    </lineage>
</organism>
<dbReference type="Ensembl" id="ENSPSMT00000007774.1">
    <property type="protein sequence ID" value="ENSPSMP00000006591.1"/>
    <property type="gene ID" value="ENSPSMG00000004957.1"/>
</dbReference>
<dbReference type="GO" id="GO:0030424">
    <property type="term" value="C:axon"/>
    <property type="evidence" value="ECO:0007669"/>
    <property type="project" value="TreeGrafter"/>
</dbReference>
<dbReference type="Proteomes" id="UP000694414">
    <property type="component" value="Unplaced"/>
</dbReference>
<evidence type="ECO:0000256" key="1">
    <source>
        <dbReference type="ARBA" id="ARBA00023054"/>
    </source>
</evidence>
<evidence type="ECO:0000313" key="3">
    <source>
        <dbReference type="Proteomes" id="UP000694414"/>
    </source>
</evidence>
<name>A0A8C8YNM1_PROSS</name>
<keyword evidence="3" id="KW-1185">Reference proteome</keyword>
<dbReference type="GO" id="GO:0005737">
    <property type="term" value="C:cytoplasm"/>
    <property type="evidence" value="ECO:0007669"/>
    <property type="project" value="TreeGrafter"/>
</dbReference>
<dbReference type="GO" id="GO:0050770">
    <property type="term" value="P:regulation of axonogenesis"/>
    <property type="evidence" value="ECO:0007669"/>
    <property type="project" value="TreeGrafter"/>
</dbReference>
<dbReference type="AlphaFoldDB" id="A0A8C8YNM1"/>
<dbReference type="PANTHER" id="PTHR45956:SF1">
    <property type="entry name" value="PROTEIN RUFY3"/>
    <property type="match status" value="1"/>
</dbReference>
<sequence>MLEKEVCKKQDALVALRQQLDDLRALKHELTFKLQSSDLGVKQKSELNSHLEEKTNQMAATIKQLKQGFFLVIHAGMLNSPTNIVHVSLSPASFHFCHYILKLYLSKQKYGIVISSW</sequence>
<dbReference type="InterPro" id="IPR047335">
    <property type="entry name" value="RUFY1-3"/>
</dbReference>
<dbReference type="GO" id="GO:0030425">
    <property type="term" value="C:dendrite"/>
    <property type="evidence" value="ECO:0007669"/>
    <property type="project" value="TreeGrafter"/>
</dbReference>
<accession>A0A8C8YNM1</accession>
<dbReference type="GO" id="GO:0043025">
    <property type="term" value="C:neuronal cell body"/>
    <property type="evidence" value="ECO:0007669"/>
    <property type="project" value="TreeGrafter"/>
</dbReference>
<proteinExistence type="predicted"/>
<dbReference type="GeneTree" id="ENSGT00940000156035"/>